<reference evidence="2" key="1">
    <citation type="submission" date="2023-06" db="EMBL/GenBank/DDBJ databases">
        <title>Genome-scale phylogeny and comparative genomics of the fungal order Sordariales.</title>
        <authorList>
            <consortium name="Lawrence Berkeley National Laboratory"/>
            <person name="Hensen N."/>
            <person name="Bonometti L."/>
            <person name="Westerberg I."/>
            <person name="Brannstrom I.O."/>
            <person name="Guillou S."/>
            <person name="Cros-Aarteil S."/>
            <person name="Calhoun S."/>
            <person name="Haridas S."/>
            <person name="Kuo A."/>
            <person name="Mondo S."/>
            <person name="Pangilinan J."/>
            <person name="Riley R."/>
            <person name="Labutti K."/>
            <person name="Andreopoulos B."/>
            <person name="Lipzen A."/>
            <person name="Chen C."/>
            <person name="Yanf M."/>
            <person name="Daum C."/>
            <person name="Ng V."/>
            <person name="Clum A."/>
            <person name="Steindorff A."/>
            <person name="Ohm R."/>
            <person name="Martin F."/>
            <person name="Silar P."/>
            <person name="Natvig D."/>
            <person name="Lalanne C."/>
            <person name="Gautier V."/>
            <person name="Ament-Velasquez S.L."/>
            <person name="Kruys A."/>
            <person name="Hutchinson M.I."/>
            <person name="Powell A.J."/>
            <person name="Barry K."/>
            <person name="Miller A.N."/>
            <person name="Grigoriev I.V."/>
            <person name="Debuchy R."/>
            <person name="Gladieux P."/>
            <person name="Thoren M.H."/>
            <person name="Johannesson H."/>
        </authorList>
    </citation>
    <scope>NUCLEOTIDE SEQUENCE</scope>
    <source>
        <strain evidence="2">CBS 606.72</strain>
    </source>
</reference>
<feature type="region of interest" description="Disordered" evidence="1">
    <location>
        <begin position="165"/>
        <end position="185"/>
    </location>
</feature>
<accession>A0AA40CBU2</accession>
<keyword evidence="3" id="KW-1185">Reference proteome</keyword>
<comment type="caution">
    <text evidence="2">The sequence shown here is derived from an EMBL/GenBank/DDBJ whole genome shotgun (WGS) entry which is preliminary data.</text>
</comment>
<protein>
    <submittedName>
        <fullName evidence="2">Uncharacterized protein</fullName>
    </submittedName>
</protein>
<name>A0AA40CBU2_9PEZI</name>
<evidence type="ECO:0000313" key="2">
    <source>
        <dbReference type="EMBL" id="KAK0631643.1"/>
    </source>
</evidence>
<organism evidence="2 3">
    <name type="scientific">Immersiella caudata</name>
    <dbReference type="NCBI Taxonomy" id="314043"/>
    <lineage>
        <taxon>Eukaryota</taxon>
        <taxon>Fungi</taxon>
        <taxon>Dikarya</taxon>
        <taxon>Ascomycota</taxon>
        <taxon>Pezizomycotina</taxon>
        <taxon>Sordariomycetes</taxon>
        <taxon>Sordariomycetidae</taxon>
        <taxon>Sordariales</taxon>
        <taxon>Lasiosphaeriaceae</taxon>
        <taxon>Immersiella</taxon>
    </lineage>
</organism>
<sequence>MAIPTPTTMSIPALPPPNQTAPTIFRRPPNPAPLIYINGLPGVGKEALAECLSLLLGREKSILLNLHSINPNLSPPCLTPEHPSYSSPSLSPSLVTLSRVLSHPSNTSRLAILALCLHDTPLGQATILTLRSAALSAGRLFVPISLTCEPAEHLKRANSLQRQCSLHKGTGRPGRSGNVKGERPRVARARGMVTVDITRVSLLEAAVQILEVAREREREVDEIAEIQGQGEVLRC</sequence>
<evidence type="ECO:0000313" key="3">
    <source>
        <dbReference type="Proteomes" id="UP001175000"/>
    </source>
</evidence>
<dbReference type="AlphaFoldDB" id="A0AA40CBU2"/>
<dbReference type="EMBL" id="JAULSU010000001">
    <property type="protein sequence ID" value="KAK0631643.1"/>
    <property type="molecule type" value="Genomic_DNA"/>
</dbReference>
<dbReference type="Proteomes" id="UP001175000">
    <property type="component" value="Unassembled WGS sequence"/>
</dbReference>
<proteinExistence type="predicted"/>
<evidence type="ECO:0000256" key="1">
    <source>
        <dbReference type="SAM" id="MobiDB-lite"/>
    </source>
</evidence>
<gene>
    <name evidence="2" type="ORF">B0T14DRAFT_597244</name>
</gene>